<dbReference type="EMBL" id="CP113520">
    <property type="protein sequence ID" value="WAJ30666.1"/>
    <property type="molecule type" value="Genomic_DNA"/>
</dbReference>
<evidence type="ECO:0000313" key="2">
    <source>
        <dbReference type="Proteomes" id="UP001163223"/>
    </source>
</evidence>
<gene>
    <name evidence="1" type="ORF">OXU80_10855</name>
</gene>
<keyword evidence="2" id="KW-1185">Reference proteome</keyword>
<organism evidence="1 2">
    <name type="scientific">Antarcticirhabdus aurantiaca</name>
    <dbReference type="NCBI Taxonomy" id="2606717"/>
    <lineage>
        <taxon>Bacteria</taxon>
        <taxon>Pseudomonadati</taxon>
        <taxon>Pseudomonadota</taxon>
        <taxon>Alphaproteobacteria</taxon>
        <taxon>Hyphomicrobiales</taxon>
        <taxon>Aurantimonadaceae</taxon>
        <taxon>Antarcticirhabdus</taxon>
    </lineage>
</organism>
<name>A0ACD4NUW7_9HYPH</name>
<dbReference type="Proteomes" id="UP001163223">
    <property type="component" value="Chromosome"/>
</dbReference>
<evidence type="ECO:0000313" key="1">
    <source>
        <dbReference type="EMBL" id="WAJ30666.1"/>
    </source>
</evidence>
<sequence length="327" mass="34401">MRRVVSVTVQHFPLAAAFRIARGAKTEAVVVVCEIADGAALGHGECVPYPRYGETVEGVVAAIEAMRPVLADGLDREALQEAMPAGAARNAVDCALWDLEAKRSGTRVSVRLGIDAPRPIETAFTLSLDEPDAMRRAAEAAAHRSLLKVKVGAPGDAARIRAVRAGAPRSRLILDANEGWSEDTIRENMLAAASVGAAMVEQPLPAGRDAILAHMPRPVPVCADESLHDRAGLASLLGRYDFVNVKLDKTGGLTEAHALVSEARRLGFGVMVGCMVGSSLAMAPAVLLAQGAEIVDLDGPLLMKADREGGLVYEGSNVWPPAPDLWG</sequence>
<protein>
    <submittedName>
        <fullName evidence="1">Dipeptide epimerase</fullName>
    </submittedName>
</protein>
<proteinExistence type="predicted"/>
<accession>A0ACD4NUW7</accession>
<reference evidence="1" key="1">
    <citation type="submission" date="2022-11" db="EMBL/GenBank/DDBJ databases">
        <title>beta-Carotene-producing bacterium, Jeongeuplla avenae sp. nov., alleviates the salt stress of Arabidopsis seedlings.</title>
        <authorList>
            <person name="Jiang L."/>
            <person name="Lee J."/>
        </authorList>
    </citation>
    <scope>NUCLEOTIDE SEQUENCE</scope>
    <source>
        <strain evidence="1">DY_R2A_6</strain>
    </source>
</reference>